<dbReference type="Gene3D" id="3.40.30.10">
    <property type="entry name" value="Glutaredoxin"/>
    <property type="match status" value="1"/>
</dbReference>
<dbReference type="EMBL" id="QJJG01000001">
    <property type="protein sequence ID" value="PXW49676.1"/>
    <property type="molecule type" value="Genomic_DNA"/>
</dbReference>
<dbReference type="InterPro" id="IPR013766">
    <property type="entry name" value="Thioredoxin_domain"/>
</dbReference>
<dbReference type="InterPro" id="IPR013740">
    <property type="entry name" value="Redoxin"/>
</dbReference>
<dbReference type="Proteomes" id="UP000247485">
    <property type="component" value="Unassembled WGS sequence"/>
</dbReference>
<dbReference type="InterPro" id="IPR004799">
    <property type="entry name" value="Periplasmic_diS_OxRdtase_DsbE"/>
</dbReference>
<dbReference type="RefSeq" id="WP_110272375.1">
    <property type="nucleotide sequence ID" value="NZ_QJJG01000001.1"/>
</dbReference>
<evidence type="ECO:0000256" key="6">
    <source>
        <dbReference type="ARBA" id="ARBA00023284"/>
    </source>
</evidence>
<evidence type="ECO:0000313" key="10">
    <source>
        <dbReference type="EMBL" id="PXW49676.1"/>
    </source>
</evidence>
<dbReference type="PANTHER" id="PTHR42852">
    <property type="entry name" value="THIOL:DISULFIDE INTERCHANGE PROTEIN DSBE"/>
    <property type="match status" value="1"/>
</dbReference>
<dbReference type="PROSITE" id="PS00194">
    <property type="entry name" value="THIOREDOXIN_1"/>
    <property type="match status" value="1"/>
</dbReference>
<dbReference type="PANTHER" id="PTHR42852:SF6">
    <property type="entry name" value="THIOL:DISULFIDE INTERCHANGE PROTEIN DSBE"/>
    <property type="match status" value="1"/>
</dbReference>
<evidence type="ECO:0000256" key="4">
    <source>
        <dbReference type="ARBA" id="ARBA00022748"/>
    </source>
</evidence>
<evidence type="ECO:0000256" key="5">
    <source>
        <dbReference type="ARBA" id="ARBA00023157"/>
    </source>
</evidence>
<organism evidence="10 11">
    <name type="scientific">Klebsiella oxytoca</name>
    <dbReference type="NCBI Taxonomy" id="571"/>
    <lineage>
        <taxon>Bacteria</taxon>
        <taxon>Pseudomonadati</taxon>
        <taxon>Pseudomonadota</taxon>
        <taxon>Gammaproteobacteria</taxon>
        <taxon>Enterobacterales</taxon>
        <taxon>Enterobacteriaceae</taxon>
        <taxon>Klebsiella/Raoultella group</taxon>
        <taxon>Klebsiella</taxon>
    </lineage>
</organism>
<dbReference type="InterPro" id="IPR050553">
    <property type="entry name" value="Thioredoxin_ResA/DsbE_sf"/>
</dbReference>
<comment type="similarity">
    <text evidence="2">Belongs to the thioredoxin family. DsbE subfamily.</text>
</comment>
<accession>A0A318G2B8</accession>
<keyword evidence="8" id="KW-0812">Transmembrane</keyword>
<evidence type="ECO:0000256" key="7">
    <source>
        <dbReference type="ARBA" id="ARBA00032826"/>
    </source>
</evidence>
<evidence type="ECO:0000256" key="1">
    <source>
        <dbReference type="ARBA" id="ARBA00004383"/>
    </source>
</evidence>
<proteinExistence type="inferred from homology"/>
<gene>
    <name evidence="10" type="ORF">DET57_101377</name>
</gene>
<dbReference type="NCBIfam" id="TIGR00385">
    <property type="entry name" value="dsbE"/>
    <property type="match status" value="1"/>
</dbReference>
<keyword evidence="8" id="KW-0472">Membrane</keyword>
<feature type="transmembrane region" description="Helical" evidence="8">
    <location>
        <begin position="7"/>
        <end position="25"/>
    </location>
</feature>
<dbReference type="PROSITE" id="PS51352">
    <property type="entry name" value="THIOREDOXIN_2"/>
    <property type="match status" value="1"/>
</dbReference>
<dbReference type="AlphaFoldDB" id="A0A318G2B8"/>
<dbReference type="GO" id="GO:0017004">
    <property type="term" value="P:cytochrome complex assembly"/>
    <property type="evidence" value="ECO:0007669"/>
    <property type="project" value="UniProtKB-KW"/>
</dbReference>
<evidence type="ECO:0000256" key="3">
    <source>
        <dbReference type="ARBA" id="ARBA00013827"/>
    </source>
</evidence>
<keyword evidence="8" id="KW-1133">Transmembrane helix</keyword>
<evidence type="ECO:0000256" key="2">
    <source>
        <dbReference type="ARBA" id="ARBA00007758"/>
    </source>
</evidence>
<protein>
    <recommendedName>
        <fullName evidence="3">Thiol:disulfide interchange protein DsbE</fullName>
    </recommendedName>
    <alternativeName>
        <fullName evidence="7">Cytochrome c biogenesis protein CcmG</fullName>
    </alternativeName>
</protein>
<dbReference type="GO" id="GO:0005886">
    <property type="term" value="C:plasma membrane"/>
    <property type="evidence" value="ECO:0007669"/>
    <property type="project" value="UniProtKB-SubCell"/>
</dbReference>
<name>A0A318G2B8_KLEOX</name>
<dbReference type="SUPFAM" id="SSF52833">
    <property type="entry name" value="Thioredoxin-like"/>
    <property type="match status" value="1"/>
</dbReference>
<reference evidence="10 11" key="1">
    <citation type="submission" date="2018-05" db="EMBL/GenBank/DDBJ databases">
        <title>Freshwater and sediment microbial communities from various areas in North America, analyzing microbe dynamics in response to fracking.</title>
        <authorList>
            <person name="Lamendella R."/>
        </authorList>
    </citation>
    <scope>NUCLEOTIDE SEQUENCE [LARGE SCALE GENOMIC DNA]</scope>
    <source>
        <strain evidence="10 11">67</strain>
    </source>
</reference>
<evidence type="ECO:0000313" key="11">
    <source>
        <dbReference type="Proteomes" id="UP000247485"/>
    </source>
</evidence>
<sequence>MKHSLRLIPLMIFVVIAALMLWQLARNAEGDDPIILESALIGKPVPTFRLESLENPGLYYQADALIQGKPLLLNVWATWCPTCRAEHQYLNQLAVQGIRVVGMNYKDERQKAMTWLKVLGNPYALSLFDGDGRMGLDLGVSGAPETFLIDGKGFIRYRHAGDLNERVWECEFRSLWEQYSREAAQ</sequence>
<dbReference type="InterPro" id="IPR036249">
    <property type="entry name" value="Thioredoxin-like_sf"/>
</dbReference>
<dbReference type="GO" id="GO:0015036">
    <property type="term" value="F:disulfide oxidoreductase activity"/>
    <property type="evidence" value="ECO:0007669"/>
    <property type="project" value="InterPro"/>
</dbReference>
<evidence type="ECO:0000259" key="9">
    <source>
        <dbReference type="PROSITE" id="PS51352"/>
    </source>
</evidence>
<feature type="domain" description="Thioredoxin" evidence="9">
    <location>
        <begin position="39"/>
        <end position="181"/>
    </location>
</feature>
<dbReference type="Pfam" id="PF08534">
    <property type="entry name" value="Redoxin"/>
    <property type="match status" value="1"/>
</dbReference>
<keyword evidence="6" id="KW-0676">Redox-active center</keyword>
<dbReference type="GO" id="GO:0030288">
    <property type="term" value="C:outer membrane-bounded periplasmic space"/>
    <property type="evidence" value="ECO:0007669"/>
    <property type="project" value="InterPro"/>
</dbReference>
<dbReference type="InterPro" id="IPR017937">
    <property type="entry name" value="Thioredoxin_CS"/>
</dbReference>
<comment type="subcellular location">
    <subcellularLocation>
        <location evidence="1">Cell inner membrane</location>
        <topology evidence="1">Single-pass membrane protein</topology>
        <orientation evidence="1">Periplasmic side</orientation>
    </subcellularLocation>
</comment>
<comment type="caution">
    <text evidence="10">The sequence shown here is derived from an EMBL/GenBank/DDBJ whole genome shotgun (WGS) entry which is preliminary data.</text>
</comment>
<keyword evidence="4" id="KW-0201">Cytochrome c-type biogenesis</keyword>
<evidence type="ECO:0000256" key="8">
    <source>
        <dbReference type="SAM" id="Phobius"/>
    </source>
</evidence>
<keyword evidence="5" id="KW-1015">Disulfide bond</keyword>
<dbReference type="CDD" id="cd03010">
    <property type="entry name" value="TlpA_like_DsbE"/>
    <property type="match status" value="1"/>
</dbReference>